<evidence type="ECO:0008006" key="3">
    <source>
        <dbReference type="Google" id="ProtNLM"/>
    </source>
</evidence>
<keyword evidence="2" id="KW-1185">Reference proteome</keyword>
<evidence type="ECO:0000313" key="2">
    <source>
        <dbReference type="Proteomes" id="UP000321058"/>
    </source>
</evidence>
<comment type="caution">
    <text evidence="1">The sequence shown here is derived from an EMBL/GenBank/DDBJ whole genome shotgun (WGS) entry which is preliminary data.</text>
</comment>
<accession>A0A512NJP7</accession>
<organism evidence="1 2">
    <name type="scientific">Reyranella soli</name>
    <dbReference type="NCBI Taxonomy" id="1230389"/>
    <lineage>
        <taxon>Bacteria</taxon>
        <taxon>Pseudomonadati</taxon>
        <taxon>Pseudomonadota</taxon>
        <taxon>Alphaproteobacteria</taxon>
        <taxon>Hyphomicrobiales</taxon>
        <taxon>Reyranellaceae</taxon>
        <taxon>Reyranella</taxon>
    </lineage>
</organism>
<protein>
    <recommendedName>
        <fullName evidence="3">STAS/SEC14 domain-containing protein</fullName>
    </recommendedName>
</protein>
<evidence type="ECO:0000313" key="1">
    <source>
        <dbReference type="EMBL" id="GEP59142.1"/>
    </source>
</evidence>
<reference evidence="1 2" key="1">
    <citation type="submission" date="2019-07" db="EMBL/GenBank/DDBJ databases">
        <title>Whole genome shotgun sequence of Reyranella soli NBRC 108950.</title>
        <authorList>
            <person name="Hosoyama A."/>
            <person name="Uohara A."/>
            <person name="Ohji S."/>
            <person name="Ichikawa N."/>
        </authorList>
    </citation>
    <scope>NUCLEOTIDE SEQUENCE [LARGE SCALE GENOMIC DNA]</scope>
    <source>
        <strain evidence="1 2">NBRC 108950</strain>
    </source>
</reference>
<dbReference type="Proteomes" id="UP000321058">
    <property type="component" value="Unassembled WGS sequence"/>
</dbReference>
<name>A0A512NJP7_9HYPH</name>
<dbReference type="AlphaFoldDB" id="A0A512NJP7"/>
<sequence length="114" mass="12733">MARGQITAEEMGAVKRQLFEAGVQAYGKIIDVSQGRSDLTREQIQKVADVMHGSADETPRGSVAFVIDPLRIGFPNMFADLTKGERPIELFRSLHEARAWLERARQKPPQRQAG</sequence>
<proteinExistence type="predicted"/>
<dbReference type="EMBL" id="BKAJ01000120">
    <property type="protein sequence ID" value="GEP59142.1"/>
    <property type="molecule type" value="Genomic_DNA"/>
</dbReference>
<gene>
    <name evidence="1" type="ORF">RSO01_63080</name>
</gene>